<dbReference type="GO" id="GO:0051724">
    <property type="term" value="F:NAD transmembrane transporter activity"/>
    <property type="evidence" value="ECO:0007669"/>
    <property type="project" value="TreeGrafter"/>
</dbReference>
<keyword evidence="4 10" id="KW-0812">Transmembrane</keyword>
<gene>
    <name evidence="13" type="primary">SLC25A53</name>
</gene>
<accession>A0A670I626</accession>
<dbReference type="Gene3D" id="1.50.40.10">
    <property type="entry name" value="Mitochondrial carrier domain"/>
    <property type="match status" value="1"/>
</dbReference>
<dbReference type="OMA" id="LGYYRAF"/>
<keyword evidence="9 10" id="KW-0472">Membrane</keyword>
<dbReference type="Pfam" id="PF00153">
    <property type="entry name" value="Mito_carr"/>
    <property type="match status" value="1"/>
</dbReference>
<comment type="subcellular location">
    <subcellularLocation>
        <location evidence="1">Mitochondrion inner membrane</location>
        <topology evidence="1">Multi-pass membrane protein</topology>
    </subcellularLocation>
</comment>
<keyword evidence="5" id="KW-0677">Repeat</keyword>
<dbReference type="Ensembl" id="ENSPMRT00000007653.1">
    <property type="protein sequence ID" value="ENSPMRP00000007153.1"/>
    <property type="gene ID" value="ENSPMRG00000004841.1"/>
</dbReference>
<evidence type="ECO:0000256" key="9">
    <source>
        <dbReference type="ARBA" id="ARBA00023136"/>
    </source>
</evidence>
<evidence type="ECO:0000256" key="10">
    <source>
        <dbReference type="PROSITE-ProRule" id="PRU00282"/>
    </source>
</evidence>
<dbReference type="PANTHER" id="PTHR46131">
    <property type="entry name" value="SD08549P"/>
    <property type="match status" value="1"/>
</dbReference>
<dbReference type="SUPFAM" id="SSF103506">
    <property type="entry name" value="Mitochondrial carrier"/>
    <property type="match status" value="1"/>
</dbReference>
<dbReference type="Proteomes" id="UP000472272">
    <property type="component" value="Chromosome 2"/>
</dbReference>
<evidence type="ECO:0000256" key="8">
    <source>
        <dbReference type="ARBA" id="ARBA00023128"/>
    </source>
</evidence>
<reference evidence="13 14" key="1">
    <citation type="journal article" date="2019" name="Proc. Natl. Acad. Sci. U.S.A.">
        <title>Regulatory changes in pterin and carotenoid genes underlie balanced color polymorphisms in the wall lizard.</title>
        <authorList>
            <person name="Andrade P."/>
            <person name="Pinho C."/>
            <person name="Perez I de Lanuza G."/>
            <person name="Afonso S."/>
            <person name="Brejcha J."/>
            <person name="Rubin C.J."/>
            <person name="Wallerman O."/>
            <person name="Pereira P."/>
            <person name="Sabatino S.J."/>
            <person name="Bellati A."/>
            <person name="Pellitteri-Rosa D."/>
            <person name="Bosakova Z."/>
            <person name="Bunikis I."/>
            <person name="Carretero M.A."/>
            <person name="Feiner N."/>
            <person name="Marsik P."/>
            <person name="Pauperio F."/>
            <person name="Salvi D."/>
            <person name="Soler L."/>
            <person name="While G.M."/>
            <person name="Uller T."/>
            <person name="Font E."/>
            <person name="Andersson L."/>
            <person name="Carneiro M."/>
        </authorList>
    </citation>
    <scope>NUCLEOTIDE SEQUENCE</scope>
</reference>
<evidence type="ECO:0000313" key="14">
    <source>
        <dbReference type="Proteomes" id="UP000472272"/>
    </source>
</evidence>
<feature type="transmembrane region" description="Helical" evidence="12">
    <location>
        <begin position="174"/>
        <end position="195"/>
    </location>
</feature>
<organism evidence="13 14">
    <name type="scientific">Podarcis muralis</name>
    <name type="common">Wall lizard</name>
    <name type="synonym">Lacerta muralis</name>
    <dbReference type="NCBI Taxonomy" id="64176"/>
    <lineage>
        <taxon>Eukaryota</taxon>
        <taxon>Metazoa</taxon>
        <taxon>Chordata</taxon>
        <taxon>Craniata</taxon>
        <taxon>Vertebrata</taxon>
        <taxon>Euteleostomi</taxon>
        <taxon>Lepidosauria</taxon>
        <taxon>Squamata</taxon>
        <taxon>Bifurcata</taxon>
        <taxon>Unidentata</taxon>
        <taxon>Episquamata</taxon>
        <taxon>Laterata</taxon>
        <taxon>Lacertibaenia</taxon>
        <taxon>Lacertidae</taxon>
        <taxon>Podarcis</taxon>
    </lineage>
</organism>
<reference evidence="13" key="2">
    <citation type="submission" date="2025-08" db="UniProtKB">
        <authorList>
            <consortium name="Ensembl"/>
        </authorList>
    </citation>
    <scope>IDENTIFICATION</scope>
</reference>
<evidence type="ECO:0000256" key="2">
    <source>
        <dbReference type="ARBA" id="ARBA00006375"/>
    </source>
</evidence>
<name>A0A670I626_PODMU</name>
<comment type="similarity">
    <text evidence="2 11">Belongs to the mitochondrial carrier (TC 2.A.29) family.</text>
</comment>
<dbReference type="InterPro" id="IPR018108">
    <property type="entry name" value="MCP_transmembrane"/>
</dbReference>
<feature type="transmembrane region" description="Helical" evidence="12">
    <location>
        <begin position="268"/>
        <end position="291"/>
    </location>
</feature>
<dbReference type="AlphaFoldDB" id="A0A670I626"/>
<evidence type="ECO:0000256" key="3">
    <source>
        <dbReference type="ARBA" id="ARBA00022448"/>
    </source>
</evidence>
<dbReference type="PANTHER" id="PTHR46131:SF5">
    <property type="entry name" value="SOLUTE CARRIER FAMILY 25 MEMBER 53"/>
    <property type="match status" value="1"/>
</dbReference>
<keyword evidence="7 12" id="KW-1133">Transmembrane helix</keyword>
<evidence type="ECO:0000256" key="11">
    <source>
        <dbReference type="RuleBase" id="RU000488"/>
    </source>
</evidence>
<evidence type="ECO:0000256" key="12">
    <source>
        <dbReference type="SAM" id="Phobius"/>
    </source>
</evidence>
<evidence type="ECO:0000256" key="5">
    <source>
        <dbReference type="ARBA" id="ARBA00022737"/>
    </source>
</evidence>
<sequence length="312" mass="34135">LYTENHSSSVLSSHPAKENHHKRWSSASCAVGAASSFATTLVTFPVYKTIFRQQLHALSITEAIGQLRQEGLAGFARGIAPPLLARTLQGALMYGTHDNLLRAFSDRSPGPYSLRDRAFAGLLSGFLEALAFGPFERVQNVLQDGRTVRRFPTTWSILEEFNSYAPKERLALGYYRGLSLILTRNGLGCALYFSFKDPLRDGLSDRALPRWLPALVSGSVNGTAISFLLFPLGVLIANVQSQVGKEETLKLPAAAAAVWRARGRKATLLYRGGSLLILRAGVTWGLTTAIYDFSLFVSWNRTELKGSASLLI</sequence>
<feature type="repeat" description="Solcar" evidence="10">
    <location>
        <begin position="23"/>
        <end position="103"/>
    </location>
</feature>
<evidence type="ECO:0000256" key="6">
    <source>
        <dbReference type="ARBA" id="ARBA00022792"/>
    </source>
</evidence>
<evidence type="ECO:0000256" key="7">
    <source>
        <dbReference type="ARBA" id="ARBA00022989"/>
    </source>
</evidence>
<feature type="transmembrane region" description="Helical" evidence="12">
    <location>
        <begin position="215"/>
        <end position="237"/>
    </location>
</feature>
<keyword evidence="14" id="KW-1185">Reference proteome</keyword>
<evidence type="ECO:0000256" key="1">
    <source>
        <dbReference type="ARBA" id="ARBA00004448"/>
    </source>
</evidence>
<keyword evidence="3 11" id="KW-0813">Transport</keyword>
<dbReference type="GeneTree" id="ENSGT00940000161713"/>
<dbReference type="GO" id="GO:0005743">
    <property type="term" value="C:mitochondrial inner membrane"/>
    <property type="evidence" value="ECO:0007669"/>
    <property type="project" value="UniProtKB-SubCell"/>
</dbReference>
<feature type="repeat" description="Solcar" evidence="10">
    <location>
        <begin position="112"/>
        <end position="202"/>
    </location>
</feature>
<proteinExistence type="inferred from homology"/>
<dbReference type="PROSITE" id="PS50920">
    <property type="entry name" value="SOLCAR"/>
    <property type="match status" value="2"/>
</dbReference>
<dbReference type="InterPro" id="IPR052465">
    <property type="entry name" value="Mito_NAD+_Carrier"/>
</dbReference>
<keyword evidence="6" id="KW-0999">Mitochondrion inner membrane</keyword>
<keyword evidence="8" id="KW-0496">Mitochondrion</keyword>
<reference evidence="13" key="3">
    <citation type="submission" date="2025-09" db="UniProtKB">
        <authorList>
            <consortium name="Ensembl"/>
        </authorList>
    </citation>
    <scope>IDENTIFICATION</scope>
</reference>
<protein>
    <submittedName>
        <fullName evidence="13">Solute carrier family 25 member 53</fullName>
    </submittedName>
</protein>
<feature type="transmembrane region" description="Helical" evidence="12">
    <location>
        <begin position="24"/>
        <end position="47"/>
    </location>
</feature>
<evidence type="ECO:0000313" key="13">
    <source>
        <dbReference type="Ensembl" id="ENSPMRP00000007153.1"/>
    </source>
</evidence>
<dbReference type="InterPro" id="IPR023395">
    <property type="entry name" value="MCP_dom_sf"/>
</dbReference>
<evidence type="ECO:0000256" key="4">
    <source>
        <dbReference type="ARBA" id="ARBA00022692"/>
    </source>
</evidence>